<dbReference type="EMBL" id="JAXOTQ010000017">
    <property type="protein sequence ID" value="MDZ5490829.1"/>
    <property type="molecule type" value="Genomic_DNA"/>
</dbReference>
<protein>
    <submittedName>
        <fullName evidence="1">Enoyl-CoA hydratase/isomerase family protein</fullName>
    </submittedName>
</protein>
<dbReference type="Proteomes" id="UP001290101">
    <property type="component" value="Unassembled WGS sequence"/>
</dbReference>
<dbReference type="CDD" id="cd06558">
    <property type="entry name" value="crotonase-like"/>
    <property type="match status" value="1"/>
</dbReference>
<name>A0ABU5JEC7_9ACTN</name>
<dbReference type="SUPFAM" id="SSF52096">
    <property type="entry name" value="ClpP/crotonase"/>
    <property type="match status" value="1"/>
</dbReference>
<organism evidence="1 2">
    <name type="scientific">Micromonospora sicca</name>
    <dbReference type="NCBI Taxonomy" id="2202420"/>
    <lineage>
        <taxon>Bacteria</taxon>
        <taxon>Bacillati</taxon>
        <taxon>Actinomycetota</taxon>
        <taxon>Actinomycetes</taxon>
        <taxon>Micromonosporales</taxon>
        <taxon>Micromonosporaceae</taxon>
        <taxon>Micromonospora</taxon>
    </lineage>
</organism>
<gene>
    <name evidence="1" type="ORF">U2F25_15370</name>
</gene>
<comment type="caution">
    <text evidence="1">The sequence shown here is derived from an EMBL/GenBank/DDBJ whole genome shotgun (WGS) entry which is preliminary data.</text>
</comment>
<dbReference type="InterPro" id="IPR029045">
    <property type="entry name" value="ClpP/crotonase-like_dom_sf"/>
</dbReference>
<evidence type="ECO:0000313" key="2">
    <source>
        <dbReference type="Proteomes" id="UP001290101"/>
    </source>
</evidence>
<evidence type="ECO:0000313" key="1">
    <source>
        <dbReference type="EMBL" id="MDZ5490829.1"/>
    </source>
</evidence>
<proteinExistence type="predicted"/>
<dbReference type="RefSeq" id="WP_322440894.1">
    <property type="nucleotide sequence ID" value="NZ_JAXOTQ010000017.1"/>
</dbReference>
<dbReference type="InterPro" id="IPR001753">
    <property type="entry name" value="Enoyl-CoA_hydra/iso"/>
</dbReference>
<dbReference type="Gene3D" id="3.90.226.10">
    <property type="entry name" value="2-enoyl-CoA Hydratase, Chain A, domain 1"/>
    <property type="match status" value="1"/>
</dbReference>
<dbReference type="Pfam" id="PF00378">
    <property type="entry name" value="ECH_1"/>
    <property type="match status" value="1"/>
</dbReference>
<keyword evidence="2" id="KW-1185">Reference proteome</keyword>
<dbReference type="PANTHER" id="PTHR11941">
    <property type="entry name" value="ENOYL-COA HYDRATASE-RELATED"/>
    <property type="match status" value="1"/>
</dbReference>
<dbReference type="PANTHER" id="PTHR11941:SF54">
    <property type="entry name" value="ENOYL-COA HYDRATASE, MITOCHONDRIAL"/>
    <property type="match status" value="1"/>
</dbReference>
<reference evidence="1 2" key="1">
    <citation type="submission" date="2023-12" db="EMBL/GenBank/DDBJ databases">
        <title>Micromonospora sp. nov., isolated from Atacama Desert.</title>
        <authorList>
            <person name="Carro L."/>
            <person name="Golinska P."/>
            <person name="Klenk H.-P."/>
            <person name="Goodfellow M."/>
        </authorList>
    </citation>
    <scope>NUCLEOTIDE SEQUENCE [LARGE SCALE GENOMIC DNA]</scope>
    <source>
        <strain evidence="1 2">4G53</strain>
    </source>
</reference>
<accession>A0ABU5JEC7</accession>
<sequence>MSADRPDQAAEPGMTFSVKDGVGLLTLDRPAKHNALSTRMRSTLLEILEAIGTDNSVRVVVLRGNGPSFCAGVDIKEARPPEPSKRNALWTREHDNLGAAIGCLPVPVVAVLRGNVLGRGLDLALAADLRIGTPEARLAYPEVERGMIVGGGGARRLVRLVGESRAMDMVLCGKILDGRTAHEWGLVTRLVDDSELEEAALALAYRLAKQPALATYMAKVTVRSALDASAAVGAWTDSAFNVLGLSE</sequence>